<dbReference type="RefSeq" id="WP_070790969.1">
    <property type="nucleotide sequence ID" value="NZ_MKIR01000001.1"/>
</dbReference>
<dbReference type="PROSITE" id="PS50889">
    <property type="entry name" value="S4"/>
    <property type="match status" value="1"/>
</dbReference>
<evidence type="ECO:0000256" key="2">
    <source>
        <dbReference type="ARBA" id="ARBA00022884"/>
    </source>
</evidence>
<dbReference type="OrthoDB" id="9807213at2"/>
<protein>
    <recommendedName>
        <fullName evidence="5">Pseudouridine synthase</fullName>
        <ecNumber evidence="5">5.4.99.-</ecNumber>
    </recommendedName>
</protein>
<dbReference type="PANTHER" id="PTHR47683:SF4">
    <property type="entry name" value="PSEUDOURIDINE SYNTHASE"/>
    <property type="match status" value="1"/>
</dbReference>
<comment type="similarity">
    <text evidence="1 5">Belongs to the pseudouridine synthase RsuA family.</text>
</comment>
<dbReference type="InterPro" id="IPR050343">
    <property type="entry name" value="RsuA_PseudoU_synthase"/>
</dbReference>
<dbReference type="InterPro" id="IPR002942">
    <property type="entry name" value="S4_RNA-bd"/>
</dbReference>
<dbReference type="AlphaFoldDB" id="A0A1E8GPX9"/>
<accession>A0A1E8GPX9</accession>
<comment type="caution">
    <text evidence="7">The sequence shown here is derived from an EMBL/GenBank/DDBJ whole genome shotgun (WGS) entry which is preliminary data.</text>
</comment>
<dbReference type="InterPro" id="IPR036986">
    <property type="entry name" value="S4_RNA-bd_sf"/>
</dbReference>
<dbReference type="Proteomes" id="UP000178622">
    <property type="component" value="Unassembled WGS sequence"/>
</dbReference>
<gene>
    <name evidence="7" type="ORF">BG261_00025</name>
</gene>
<dbReference type="GO" id="GO:0005829">
    <property type="term" value="C:cytosol"/>
    <property type="evidence" value="ECO:0007669"/>
    <property type="project" value="UniProtKB-ARBA"/>
</dbReference>
<evidence type="ECO:0000256" key="1">
    <source>
        <dbReference type="ARBA" id="ARBA00008348"/>
    </source>
</evidence>
<organism evidence="7 8">
    <name type="scientific">Floricoccus tropicus</name>
    <dbReference type="NCBI Taxonomy" id="1859473"/>
    <lineage>
        <taxon>Bacteria</taxon>
        <taxon>Bacillati</taxon>
        <taxon>Bacillota</taxon>
        <taxon>Bacilli</taxon>
        <taxon>Lactobacillales</taxon>
        <taxon>Streptococcaceae</taxon>
        <taxon>Floricoccus</taxon>
    </lineage>
</organism>
<dbReference type="SMART" id="SM00363">
    <property type="entry name" value="S4"/>
    <property type="match status" value="1"/>
</dbReference>
<keyword evidence="3 5" id="KW-0413">Isomerase</keyword>
<dbReference type="InterPro" id="IPR018496">
    <property type="entry name" value="PsdUridine_synth_RsuA/RluB_CS"/>
</dbReference>
<sequence>MRLDKYLADMNIGSRKEVKNYIKKGLVQVNDKQIKSDKFQVDPEIDKVIFDGQEIKYQEFFYYLLHKPAGVVSATKDNHDKTVMDLFSTSDYRDDLFPVGRLDKDTEGLLIISNDGAMSHRLLAPKSHVPKEYYAKVAGVMTDEDVKAFDEGITIDGGEDCMPAELKVVARDLDKNTSEIRLVLHEGKFHQVKRMVKAVGKEVTYLKRIKMGNLELDPNLDKGKYRDLNEQELEQLNQK</sequence>
<dbReference type="InterPro" id="IPR042092">
    <property type="entry name" value="PsdUridine_s_RsuA/RluB/E/F_cat"/>
</dbReference>
<evidence type="ECO:0000313" key="8">
    <source>
        <dbReference type="Proteomes" id="UP000178622"/>
    </source>
</evidence>
<evidence type="ECO:0000313" key="7">
    <source>
        <dbReference type="EMBL" id="OFI50311.1"/>
    </source>
</evidence>
<dbReference type="EMBL" id="MKIR01000001">
    <property type="protein sequence ID" value="OFI50311.1"/>
    <property type="molecule type" value="Genomic_DNA"/>
</dbReference>
<dbReference type="InterPro" id="IPR020094">
    <property type="entry name" value="TruA/RsuA/RluB/E/F_N"/>
</dbReference>
<dbReference type="InterPro" id="IPR006145">
    <property type="entry name" value="PsdUridine_synth_RsuA/RluA"/>
</dbReference>
<dbReference type="Pfam" id="PF01479">
    <property type="entry name" value="S4"/>
    <property type="match status" value="1"/>
</dbReference>
<dbReference type="Gene3D" id="3.30.70.1560">
    <property type="entry name" value="Alpha-L RNA-binding motif"/>
    <property type="match status" value="1"/>
</dbReference>
<proteinExistence type="inferred from homology"/>
<dbReference type="PROSITE" id="PS01149">
    <property type="entry name" value="PSI_RSU"/>
    <property type="match status" value="1"/>
</dbReference>
<dbReference type="CDD" id="cd02553">
    <property type="entry name" value="PseudoU_synth_RsuA"/>
    <property type="match status" value="1"/>
</dbReference>
<dbReference type="CDD" id="cd00165">
    <property type="entry name" value="S4"/>
    <property type="match status" value="1"/>
</dbReference>
<reference evidence="8" key="1">
    <citation type="submission" date="2016-09" db="EMBL/GenBank/DDBJ databases">
        <title>Draft genome sequence of a novel species of the family Streptococcaceae isolated from flowers.</title>
        <authorList>
            <person name="Chuah L.-O."/>
            <person name="Yap K.-P."/>
            <person name="Thong K.L."/>
            <person name="Liong M.T."/>
            <person name="Ahmad R."/>
            <person name="Rusul G."/>
        </authorList>
    </citation>
    <scope>NUCLEOTIDE SEQUENCE [LARGE SCALE GENOMIC DNA]</scope>
    <source>
        <strain evidence="8">DF1</strain>
    </source>
</reference>
<keyword evidence="2 4" id="KW-0694">RNA-binding</keyword>
<evidence type="ECO:0000256" key="3">
    <source>
        <dbReference type="ARBA" id="ARBA00023235"/>
    </source>
</evidence>
<dbReference type="Pfam" id="PF00849">
    <property type="entry name" value="PseudoU_synth_2"/>
    <property type="match status" value="1"/>
</dbReference>
<dbReference type="GO" id="GO:0003723">
    <property type="term" value="F:RNA binding"/>
    <property type="evidence" value="ECO:0007669"/>
    <property type="project" value="UniProtKB-KW"/>
</dbReference>
<dbReference type="FunFam" id="3.30.70.1560:FF:000001">
    <property type="entry name" value="Pseudouridine synthase"/>
    <property type="match status" value="1"/>
</dbReference>
<name>A0A1E8GPX9_9LACT</name>
<dbReference type="NCBIfam" id="TIGR00093">
    <property type="entry name" value="pseudouridine synthase"/>
    <property type="match status" value="1"/>
</dbReference>
<dbReference type="SUPFAM" id="SSF55174">
    <property type="entry name" value="Alpha-L RNA-binding motif"/>
    <property type="match status" value="1"/>
</dbReference>
<dbReference type="FunFam" id="3.10.290.10:FF:000003">
    <property type="entry name" value="Pseudouridine synthase"/>
    <property type="match status" value="1"/>
</dbReference>
<dbReference type="STRING" id="1859473.BG261_00025"/>
<dbReference type="GO" id="GO:0000455">
    <property type="term" value="P:enzyme-directed rRNA pseudouridine synthesis"/>
    <property type="evidence" value="ECO:0007669"/>
    <property type="project" value="UniProtKB-ARBA"/>
</dbReference>
<evidence type="ECO:0000256" key="5">
    <source>
        <dbReference type="RuleBase" id="RU003887"/>
    </source>
</evidence>
<feature type="domain" description="RNA-binding S4" evidence="6">
    <location>
        <begin position="1"/>
        <end position="66"/>
    </location>
</feature>
<dbReference type="InterPro" id="IPR020103">
    <property type="entry name" value="PsdUridine_synth_cat_dom_sf"/>
</dbReference>
<dbReference type="Gene3D" id="3.10.290.10">
    <property type="entry name" value="RNA-binding S4 domain"/>
    <property type="match status" value="1"/>
</dbReference>
<dbReference type="EC" id="5.4.99.-" evidence="5"/>
<dbReference type="GO" id="GO:0120159">
    <property type="term" value="F:rRNA pseudouridine synthase activity"/>
    <property type="evidence" value="ECO:0007669"/>
    <property type="project" value="UniProtKB-ARBA"/>
</dbReference>
<dbReference type="SUPFAM" id="SSF55120">
    <property type="entry name" value="Pseudouridine synthase"/>
    <property type="match status" value="1"/>
</dbReference>
<evidence type="ECO:0000256" key="4">
    <source>
        <dbReference type="PROSITE-ProRule" id="PRU00182"/>
    </source>
</evidence>
<evidence type="ECO:0000259" key="6">
    <source>
        <dbReference type="SMART" id="SM00363"/>
    </source>
</evidence>
<dbReference type="InterPro" id="IPR000748">
    <property type="entry name" value="PsdUridine_synth_RsuA/RluB/E/F"/>
</dbReference>
<dbReference type="PANTHER" id="PTHR47683">
    <property type="entry name" value="PSEUDOURIDINE SYNTHASE FAMILY PROTEIN-RELATED"/>
    <property type="match status" value="1"/>
</dbReference>
<keyword evidence="8" id="KW-1185">Reference proteome</keyword>
<dbReference type="Gene3D" id="3.30.70.580">
    <property type="entry name" value="Pseudouridine synthase I, catalytic domain, N-terminal subdomain"/>
    <property type="match status" value="1"/>
</dbReference>